<dbReference type="PANTHER" id="PTHR30472">
    <property type="entry name" value="FERRIC ENTEROBACTIN TRANSPORT SYSTEM PERMEASE PROTEIN"/>
    <property type="match status" value="1"/>
</dbReference>
<gene>
    <name evidence="2" type="ORF">KUA55_02445</name>
</gene>
<dbReference type="Pfam" id="PF01032">
    <property type="entry name" value="FecCD"/>
    <property type="match status" value="1"/>
</dbReference>
<feature type="transmembrane region" description="Helical" evidence="1">
    <location>
        <begin position="130"/>
        <end position="156"/>
    </location>
</feature>
<dbReference type="InterPro" id="IPR000522">
    <property type="entry name" value="ABC_transptr_permease_BtuC"/>
</dbReference>
<keyword evidence="1" id="KW-0812">Transmembrane</keyword>
<dbReference type="CDD" id="cd06550">
    <property type="entry name" value="TM_ABC_iron-siderophores_like"/>
    <property type="match status" value="1"/>
</dbReference>
<feature type="transmembrane region" description="Helical" evidence="1">
    <location>
        <begin position="177"/>
        <end position="195"/>
    </location>
</feature>
<evidence type="ECO:0000256" key="1">
    <source>
        <dbReference type="SAM" id="Phobius"/>
    </source>
</evidence>
<feature type="transmembrane region" description="Helical" evidence="1">
    <location>
        <begin position="224"/>
        <end position="253"/>
    </location>
</feature>
<feature type="transmembrane region" description="Helical" evidence="1">
    <location>
        <begin position="44"/>
        <end position="63"/>
    </location>
</feature>
<keyword evidence="3" id="KW-1185">Reference proteome</keyword>
<reference evidence="2 3" key="1">
    <citation type="submission" date="2021-06" db="EMBL/GenBank/DDBJ databases">
        <title>Enterococcus alishanensis sp. nov., a novel lactic acid bacterium isolated from fresh coffee beans.</title>
        <authorList>
            <person name="Chen Y.-S."/>
        </authorList>
    </citation>
    <scope>NUCLEOTIDE SEQUENCE [LARGE SCALE GENOMIC DNA]</scope>
    <source>
        <strain evidence="2 3">ALS3</strain>
    </source>
</reference>
<dbReference type="Proteomes" id="UP000774130">
    <property type="component" value="Unassembled WGS sequence"/>
</dbReference>
<feature type="transmembrane region" description="Helical" evidence="1">
    <location>
        <begin position="105"/>
        <end position="124"/>
    </location>
</feature>
<comment type="caution">
    <text evidence="2">The sequence shown here is derived from an EMBL/GenBank/DDBJ whole genome shotgun (WGS) entry which is preliminary data.</text>
</comment>
<evidence type="ECO:0000313" key="2">
    <source>
        <dbReference type="EMBL" id="MBV7389522.1"/>
    </source>
</evidence>
<keyword evidence="1" id="KW-0472">Membrane</keyword>
<keyword evidence="1" id="KW-1133">Transmembrane helix</keyword>
<dbReference type="PANTHER" id="PTHR30472:SF19">
    <property type="entry name" value="PETROBACTIN IMPORT SYSTEM PERMEASE PROTEIN YCLO"/>
    <property type="match status" value="1"/>
</dbReference>
<organism evidence="2 3">
    <name type="scientific">Enterococcus alishanensis</name>
    <dbReference type="NCBI Taxonomy" id="1303817"/>
    <lineage>
        <taxon>Bacteria</taxon>
        <taxon>Bacillati</taxon>
        <taxon>Bacillota</taxon>
        <taxon>Bacilli</taxon>
        <taxon>Lactobacillales</taxon>
        <taxon>Enterococcaceae</taxon>
        <taxon>Enterococcus</taxon>
    </lineage>
</organism>
<dbReference type="EMBL" id="JAHUZB010000001">
    <property type="protein sequence ID" value="MBV7389522.1"/>
    <property type="molecule type" value="Genomic_DNA"/>
</dbReference>
<feature type="transmembrane region" description="Helical" evidence="1">
    <location>
        <begin position="6"/>
        <end position="24"/>
    </location>
</feature>
<accession>A0ABS6T9F1</accession>
<feature type="transmembrane region" description="Helical" evidence="1">
    <location>
        <begin position="265"/>
        <end position="283"/>
    </location>
</feature>
<name>A0ABS6T9F1_9ENTE</name>
<feature type="transmembrane region" description="Helical" evidence="1">
    <location>
        <begin position="289"/>
        <end position="309"/>
    </location>
</feature>
<evidence type="ECO:0000313" key="3">
    <source>
        <dbReference type="Proteomes" id="UP000774130"/>
    </source>
</evidence>
<feature type="transmembrane region" description="Helical" evidence="1">
    <location>
        <begin position="78"/>
        <end position="98"/>
    </location>
</feature>
<protein>
    <submittedName>
        <fullName evidence="2">Iron chelate uptake ABC transporter family permease subunit</fullName>
    </submittedName>
</protein>
<sequence length="319" mass="35623">MKKQFLFRLSFLAVFAVLLCFLYLTYQTHGNLNFALQIRGRKLIAFILVSIAVSFATVTFQTMTQNHFLTPNILGYDSLYVVIQTLLFFFIGGVTMLSQETLSMFFANILLMTLVSLLLSKFLLKRSQNNLFLLLMIGMILGTLFSSLSTFLQVLMDPNEYDLLQGRLFASFGNINGNHLIWATVIIVLGAALLMKLSPYLDVLHLGNDQATNLGIQVSRFQTLLFAIISLLTGTATALVGPITFLGFIAANISYQLTRTYLHRWLFLTSTLIGIILLVGGQFLVEQVFALNATLSVVIEFVGGIYFVGKIVHERKKTA</sequence>
<proteinExistence type="predicted"/>
<dbReference type="RefSeq" id="WP_218324579.1">
    <property type="nucleotide sequence ID" value="NZ_JAHUZB010000001.1"/>
</dbReference>